<proteinExistence type="predicted"/>
<evidence type="ECO:0000313" key="1">
    <source>
        <dbReference type="EMBL" id="KAI6089939.1"/>
    </source>
</evidence>
<keyword evidence="2" id="KW-1185">Reference proteome</keyword>
<gene>
    <name evidence="1" type="ORF">F4821DRAFT_45103</name>
</gene>
<name>A0ACC0DBE8_9PEZI</name>
<organism evidence="1 2">
    <name type="scientific">Hypoxylon rubiginosum</name>
    <dbReference type="NCBI Taxonomy" id="110542"/>
    <lineage>
        <taxon>Eukaryota</taxon>
        <taxon>Fungi</taxon>
        <taxon>Dikarya</taxon>
        <taxon>Ascomycota</taxon>
        <taxon>Pezizomycotina</taxon>
        <taxon>Sordariomycetes</taxon>
        <taxon>Xylariomycetidae</taxon>
        <taxon>Xylariales</taxon>
        <taxon>Hypoxylaceae</taxon>
        <taxon>Hypoxylon</taxon>
    </lineage>
</organism>
<evidence type="ECO:0000313" key="2">
    <source>
        <dbReference type="Proteomes" id="UP001497680"/>
    </source>
</evidence>
<reference evidence="1 2" key="1">
    <citation type="journal article" date="2022" name="New Phytol.">
        <title>Ecological generalism drives hyperdiversity of secondary metabolite gene clusters in xylarialean endophytes.</title>
        <authorList>
            <person name="Franco M.E.E."/>
            <person name="Wisecaver J.H."/>
            <person name="Arnold A.E."/>
            <person name="Ju Y.M."/>
            <person name="Slot J.C."/>
            <person name="Ahrendt S."/>
            <person name="Moore L.P."/>
            <person name="Eastman K.E."/>
            <person name="Scott K."/>
            <person name="Konkel Z."/>
            <person name="Mondo S.J."/>
            <person name="Kuo A."/>
            <person name="Hayes R.D."/>
            <person name="Haridas S."/>
            <person name="Andreopoulos B."/>
            <person name="Riley R."/>
            <person name="LaButti K."/>
            <person name="Pangilinan J."/>
            <person name="Lipzen A."/>
            <person name="Amirebrahimi M."/>
            <person name="Yan J."/>
            <person name="Adam C."/>
            <person name="Keymanesh K."/>
            <person name="Ng V."/>
            <person name="Louie K."/>
            <person name="Northen T."/>
            <person name="Drula E."/>
            <person name="Henrissat B."/>
            <person name="Hsieh H.M."/>
            <person name="Youens-Clark K."/>
            <person name="Lutzoni F."/>
            <person name="Miadlikowska J."/>
            <person name="Eastwood D.C."/>
            <person name="Hamelin R.C."/>
            <person name="Grigoriev I.V."/>
            <person name="U'Ren J.M."/>
        </authorList>
    </citation>
    <scope>NUCLEOTIDE SEQUENCE [LARGE SCALE GENOMIC DNA]</scope>
    <source>
        <strain evidence="1 2">ER1909</strain>
    </source>
</reference>
<dbReference type="EMBL" id="MU394293">
    <property type="protein sequence ID" value="KAI6089939.1"/>
    <property type="molecule type" value="Genomic_DNA"/>
</dbReference>
<accession>A0ACC0DBE8</accession>
<sequence>MGYSRLTPLVEAETENYAIRCIESQQGAMSLTGTSMEQALRNIHDIQIDAQGDAASLYILVEDISPGQVEALSSALNIEPSFFREHLSESSFYQIEKRHIGNYMSSLPSRSSSNDVAHFHYQRVIDLGNDTSMQKLPYNLRLNGNLKRRVRRLPPLSGRYVGLARACFSILRKELKQGRWICLMLMDSNSVDVVSDASDIEEATFKVTQVPYRMPLNEQPITVLDEIATLLVSTPAKPHHGLVELAHHPMQIIVAEWVLYSYLIGRYTKHYEFSFQKVEKRLSLELDEVLVELYQWRRRSQQSLTKLQAMRWFLDNNEHRSRATELLSQDLAHISDQVDHHRGALEAMVPVLTSMIQLVETRRAMEEMIYVKHLTYIALVFLPLSYVATLFSMSERFAVDSGGFVIYLLSAVSLLVVVLLISRFSFVLDLGMKRVESQVSRWFSGA</sequence>
<dbReference type="Proteomes" id="UP001497680">
    <property type="component" value="Unassembled WGS sequence"/>
</dbReference>
<protein>
    <submittedName>
        <fullName evidence="1">Uncharacterized protein</fullName>
    </submittedName>
</protein>
<comment type="caution">
    <text evidence="1">The sequence shown here is derived from an EMBL/GenBank/DDBJ whole genome shotgun (WGS) entry which is preliminary data.</text>
</comment>